<dbReference type="OrthoDB" id="9807112at2"/>
<dbReference type="Proteomes" id="UP000035489">
    <property type="component" value="Unassembled WGS sequence"/>
</dbReference>
<evidence type="ECO:0000259" key="5">
    <source>
        <dbReference type="PROSITE" id="PS51635"/>
    </source>
</evidence>
<dbReference type="InterPro" id="IPR021095">
    <property type="entry name" value="DUF3734"/>
</dbReference>
<dbReference type="GO" id="GO:0016787">
    <property type="term" value="F:hydrolase activity"/>
    <property type="evidence" value="ECO:0007669"/>
    <property type="project" value="UniProtKB-UniRule"/>
</dbReference>
<keyword evidence="2 4" id="KW-0442">Lipid degradation</keyword>
<dbReference type="PATRIC" id="fig|1225564.3.peg.1711"/>
<evidence type="ECO:0000256" key="4">
    <source>
        <dbReference type="PROSITE-ProRule" id="PRU01161"/>
    </source>
</evidence>
<dbReference type="AlphaFoldDB" id="A0A0H1RFR3"/>
<gene>
    <name evidence="6" type="ORF">AA309_06185</name>
</gene>
<reference evidence="6 7" key="1">
    <citation type="submission" date="2015-05" db="EMBL/GenBank/DDBJ databases">
        <title>Draft genome sequence of Microvirga vignae strain BR3299, a novel nitrogen fixing bacteria isolated from Brazil semi-aired region.</title>
        <authorList>
            <person name="Zilli J.E."/>
            <person name="Passos S.R."/>
            <person name="Leite J."/>
            <person name="Baldani J.I."/>
            <person name="Xavier G.R."/>
            <person name="Rumjaneck N.G."/>
            <person name="Simoes-Araujo J.L."/>
        </authorList>
    </citation>
    <scope>NUCLEOTIDE SEQUENCE [LARGE SCALE GENOMIC DNA]</scope>
    <source>
        <strain evidence="6 7">BR3299</strain>
    </source>
</reference>
<comment type="caution">
    <text evidence="4">Lacks conserved residue(s) required for the propagation of feature annotation.</text>
</comment>
<name>A0A0H1RFR3_9HYPH</name>
<feature type="domain" description="PNPLA" evidence="5">
    <location>
        <begin position="15"/>
        <end position="219"/>
    </location>
</feature>
<keyword evidence="1 4" id="KW-0378">Hydrolase</keyword>
<evidence type="ECO:0000256" key="1">
    <source>
        <dbReference type="ARBA" id="ARBA00022801"/>
    </source>
</evidence>
<feature type="active site" description="Nucleophile" evidence="4">
    <location>
        <position position="48"/>
    </location>
</feature>
<proteinExistence type="predicted"/>
<dbReference type="InterPro" id="IPR002641">
    <property type="entry name" value="PNPLA_dom"/>
</dbReference>
<dbReference type="PROSITE" id="PS51635">
    <property type="entry name" value="PNPLA"/>
    <property type="match status" value="1"/>
</dbReference>
<keyword evidence="3 4" id="KW-0443">Lipid metabolism</keyword>
<evidence type="ECO:0000256" key="2">
    <source>
        <dbReference type="ARBA" id="ARBA00022963"/>
    </source>
</evidence>
<sequence length="361" mass="39518">MSPSAIPDRNQPIVLVLGGGNALGSYLAGACEHLQQRTIEPRWIVGASIGAITGAIVAGNAPEDRMPRLREFWEQAKIHSGFALHRGSSLRHAYNEAHTALTLLLGRPGLFGHRFPGLLSMLPWMPSDIALYDHKPLRQTLERLIDFKRLNKGGIRLTAGCVDLESGEEVFFDTVREEIAPDHLLASTAITPVFPPVEIGGRLLCDPGFTNNLPIDVALATPPQEDTLCIAVELFSLRASRPASLDASAERANDLILASSSRRTIESLKREYALHERIEPDGSSVTLLHLAYQSGSDERAGKTFDYSPASLQDRWASGLRDMEHALAQLESSRLEKRRLNVIRLDPNDATVSAEMGARARA</sequence>
<dbReference type="PANTHER" id="PTHR14226:SF57">
    <property type="entry name" value="BLR7027 PROTEIN"/>
    <property type="match status" value="1"/>
</dbReference>
<accession>A0A0H1RFR3</accession>
<evidence type="ECO:0000313" key="7">
    <source>
        <dbReference type="Proteomes" id="UP000035489"/>
    </source>
</evidence>
<evidence type="ECO:0000256" key="3">
    <source>
        <dbReference type="ARBA" id="ARBA00023098"/>
    </source>
</evidence>
<dbReference type="PANTHER" id="PTHR14226">
    <property type="entry name" value="NEUROPATHY TARGET ESTERASE/SWISS CHEESE D.MELANOGASTER"/>
    <property type="match status" value="1"/>
</dbReference>
<organism evidence="6 7">
    <name type="scientific">Microvirga vignae</name>
    <dbReference type="NCBI Taxonomy" id="1225564"/>
    <lineage>
        <taxon>Bacteria</taxon>
        <taxon>Pseudomonadati</taxon>
        <taxon>Pseudomonadota</taxon>
        <taxon>Alphaproteobacteria</taxon>
        <taxon>Hyphomicrobiales</taxon>
        <taxon>Methylobacteriaceae</taxon>
        <taxon>Microvirga</taxon>
    </lineage>
</organism>
<dbReference type="STRING" id="1225564.AA309_06185"/>
<dbReference type="InterPro" id="IPR016035">
    <property type="entry name" value="Acyl_Trfase/lysoPLipase"/>
</dbReference>
<dbReference type="EMBL" id="LCYG01000016">
    <property type="protein sequence ID" value="KLK94040.1"/>
    <property type="molecule type" value="Genomic_DNA"/>
</dbReference>
<dbReference type="InterPro" id="IPR050301">
    <property type="entry name" value="NTE"/>
</dbReference>
<dbReference type="Pfam" id="PF01734">
    <property type="entry name" value="Patatin"/>
    <property type="match status" value="1"/>
</dbReference>
<protein>
    <submittedName>
        <fullName evidence="6">Patatin</fullName>
    </submittedName>
</protein>
<evidence type="ECO:0000313" key="6">
    <source>
        <dbReference type="EMBL" id="KLK94040.1"/>
    </source>
</evidence>
<comment type="caution">
    <text evidence="6">The sequence shown here is derived from an EMBL/GenBank/DDBJ whole genome shotgun (WGS) entry which is preliminary data.</text>
</comment>
<keyword evidence="7" id="KW-1185">Reference proteome</keyword>
<feature type="short sequence motif" description="GXSXG" evidence="4">
    <location>
        <begin position="46"/>
        <end position="50"/>
    </location>
</feature>
<dbReference type="Pfam" id="PF12536">
    <property type="entry name" value="DUF3734"/>
    <property type="match status" value="1"/>
</dbReference>
<dbReference type="GO" id="GO:0016042">
    <property type="term" value="P:lipid catabolic process"/>
    <property type="evidence" value="ECO:0007669"/>
    <property type="project" value="UniProtKB-UniRule"/>
</dbReference>
<dbReference type="SUPFAM" id="SSF52151">
    <property type="entry name" value="FabD/lysophospholipase-like"/>
    <property type="match status" value="1"/>
</dbReference>
<dbReference type="Gene3D" id="3.40.1090.10">
    <property type="entry name" value="Cytosolic phospholipase A2 catalytic domain"/>
    <property type="match status" value="2"/>
</dbReference>
<dbReference type="RefSeq" id="WP_047188082.1">
    <property type="nucleotide sequence ID" value="NZ_LCYG01000016.1"/>
</dbReference>
<feature type="active site" description="Proton acceptor" evidence="4">
    <location>
        <position position="206"/>
    </location>
</feature>